<evidence type="ECO:0000313" key="1">
    <source>
        <dbReference type="EMBL" id="MPN17572.1"/>
    </source>
</evidence>
<name>A0A645FV82_9ZZZZ</name>
<organism evidence="1">
    <name type="scientific">bioreactor metagenome</name>
    <dbReference type="NCBI Taxonomy" id="1076179"/>
    <lineage>
        <taxon>unclassified sequences</taxon>
        <taxon>metagenomes</taxon>
        <taxon>ecological metagenomes</taxon>
    </lineage>
</organism>
<sequence>MCIGGERSARGVGNGLCGGEGAHQVAAVDGVDAVARQRACGLARLPEADVVERDVEMALDAGVHVPGGFSVADGDDAGDVVHAVWWTGVR</sequence>
<reference evidence="1" key="1">
    <citation type="submission" date="2019-08" db="EMBL/GenBank/DDBJ databases">
        <authorList>
            <person name="Kucharzyk K."/>
            <person name="Murdoch R.W."/>
            <person name="Higgins S."/>
            <person name="Loffler F."/>
        </authorList>
    </citation>
    <scope>NUCLEOTIDE SEQUENCE</scope>
</reference>
<dbReference type="AlphaFoldDB" id="A0A645FV82"/>
<accession>A0A645FV82</accession>
<dbReference type="EMBL" id="VSSQ01064738">
    <property type="protein sequence ID" value="MPN17572.1"/>
    <property type="molecule type" value="Genomic_DNA"/>
</dbReference>
<comment type="caution">
    <text evidence="1">The sequence shown here is derived from an EMBL/GenBank/DDBJ whole genome shotgun (WGS) entry which is preliminary data.</text>
</comment>
<gene>
    <name evidence="1" type="ORF">SDC9_164927</name>
</gene>
<protein>
    <submittedName>
        <fullName evidence="1">Uncharacterized protein</fullName>
    </submittedName>
</protein>
<proteinExistence type="predicted"/>